<proteinExistence type="predicted"/>
<dbReference type="InterPro" id="IPR012337">
    <property type="entry name" value="RNaseH-like_sf"/>
</dbReference>
<protein>
    <submittedName>
        <fullName evidence="6">Retrovirus-related Pol polyprotein from transposon RE2</fullName>
    </submittedName>
</protein>
<feature type="region of interest" description="Disordered" evidence="1">
    <location>
        <begin position="584"/>
        <end position="619"/>
    </location>
</feature>
<reference evidence="6 7" key="1">
    <citation type="journal article" date="2018" name="PLoS Genet.">
        <title>Population sequencing reveals clonal diversity and ancestral inbreeding in the grapevine cultivar Chardonnay.</title>
        <authorList>
            <person name="Roach M.J."/>
            <person name="Johnson D.L."/>
            <person name="Bohlmann J."/>
            <person name="van Vuuren H.J."/>
            <person name="Jones S.J."/>
            <person name="Pretorius I.S."/>
            <person name="Schmidt S.A."/>
            <person name="Borneman A.R."/>
        </authorList>
    </citation>
    <scope>NUCLEOTIDE SEQUENCE [LARGE SCALE GENOMIC DNA]</scope>
    <source>
        <strain evidence="7">cv. Chardonnay</strain>
        <tissue evidence="6">Leaf</tissue>
    </source>
</reference>
<dbReference type="CDD" id="cd09272">
    <property type="entry name" value="RNase_HI_RT_Ty1"/>
    <property type="match status" value="1"/>
</dbReference>
<comment type="caution">
    <text evidence="6">The sequence shown here is derived from an EMBL/GenBank/DDBJ whole genome shotgun (WGS) entry which is preliminary data.</text>
</comment>
<feature type="domain" description="Reverse transcriptase Ty1/copia-type" evidence="2">
    <location>
        <begin position="657"/>
        <end position="747"/>
    </location>
</feature>
<dbReference type="Pfam" id="PF22936">
    <property type="entry name" value="Pol_BBD"/>
    <property type="match status" value="1"/>
</dbReference>
<feature type="domain" description="Retrovirus-related Pol polyprotein from transposon TNT 1-94-like beta-barrel" evidence="4">
    <location>
        <begin position="195"/>
        <end position="271"/>
    </location>
</feature>
<feature type="compositionally biased region" description="Gly residues" evidence="1">
    <location>
        <begin position="92"/>
        <end position="103"/>
    </location>
</feature>
<dbReference type="Pfam" id="PF07727">
    <property type="entry name" value="RVT_2"/>
    <property type="match status" value="1"/>
</dbReference>
<dbReference type="Pfam" id="PF25597">
    <property type="entry name" value="SH3_retrovirus"/>
    <property type="match status" value="1"/>
</dbReference>
<dbReference type="InterPro" id="IPR013103">
    <property type="entry name" value="RVT_2"/>
</dbReference>
<evidence type="ECO:0000259" key="2">
    <source>
        <dbReference type="Pfam" id="PF07727"/>
    </source>
</evidence>
<dbReference type="Proteomes" id="UP000288805">
    <property type="component" value="Unassembled WGS sequence"/>
</dbReference>
<feature type="region of interest" description="Disordered" evidence="1">
    <location>
        <begin position="92"/>
        <end position="137"/>
    </location>
</feature>
<evidence type="ECO:0000259" key="3">
    <source>
        <dbReference type="Pfam" id="PF13976"/>
    </source>
</evidence>
<feature type="compositionally biased region" description="Low complexity" evidence="1">
    <location>
        <begin position="598"/>
        <end position="608"/>
    </location>
</feature>
<evidence type="ECO:0000313" key="6">
    <source>
        <dbReference type="EMBL" id="RVX09940.1"/>
    </source>
</evidence>
<feature type="domain" description="Retroviral polymerase SH3-like" evidence="5">
    <location>
        <begin position="481"/>
        <end position="543"/>
    </location>
</feature>
<dbReference type="Pfam" id="PF14223">
    <property type="entry name" value="Retrotran_gag_2"/>
    <property type="match status" value="1"/>
</dbReference>
<dbReference type="InterPro" id="IPR025724">
    <property type="entry name" value="GAG-pre-integrase_dom"/>
</dbReference>
<name>A0A438JLU8_VITVI</name>
<feature type="compositionally biased region" description="Polar residues" evidence="1">
    <location>
        <begin position="584"/>
        <end position="597"/>
    </location>
</feature>
<evidence type="ECO:0000256" key="1">
    <source>
        <dbReference type="SAM" id="MobiDB-lite"/>
    </source>
</evidence>
<evidence type="ECO:0000313" key="7">
    <source>
        <dbReference type="Proteomes" id="UP000288805"/>
    </source>
</evidence>
<dbReference type="AlphaFoldDB" id="A0A438JLU8"/>
<sequence length="910" mass="102511">MLMIDYIMKIKGAADNLAAIGEPISEQDQVMNLLGGLGSDYNPVVTAINIRDDKISLAAIHSMLLAFEHCLEQQSLIEQMFANYVSSSNNRGGGRKFNGGRGQGYAPNNNNYTYRGRGRGGRNGQGGRQNSNPSEKPQCQLCGKFGHTAQICYHKFDISFQGGQITTSPSLNNGNQNNIPTVVASSSNSPTDESWYLDSGASHHLTQNLGNLTNTSPYTGTDRVTIGNGKHLSISNIGSKQLHSHTHSFQLKKVFHVPFILANLISVAKFCSDNNALIEFHSNVFFVKDRHTKMVLAQGKLEHGLYKFPVFSNKKPYSSINNASAFHSHFSSTVENKAELWHNRLGHVASDIVSKVMNTCNVASRKYKSTVCSDFKSTSGAKYFILFIDDYSSWYCPLILLSIQLNSTQNGKVEWKHKHVVEIGLALLSHASLPMKYWHYAFQTTTFLINRMLSKVLEYDSPYFTLFRRHPDYKSLCVFGCLCYLFIRSYNTHKLQYRFVQCLFLGYSLNHKGFLCLDYATRRVYITPHMVFDESTFPFAQSKSSILSNDTLAEGSTLAIIAHTFFPTSCLILDSNISHTSTDSHSLSISESPIPTNSSSPLDTSSFSPATDLPPESVPEPQVIAPALRMTTRSMKAFKDPNWTKAMEMEIAALHRNHTWDLVEQPPDVNVIGSKWVYKLKHKPDGSIERYKARLVAKGYNQTHGLDYFETFSLVVKVATIRIILTVALSFKWEIRQLDVHNAFLNEVSYNEGSMNLSQTKYISDLLHRTEMFDTKPAKTPGTIRKNLSKFDGDPMADAQLKWISVYLGGNLVSWSSTKQKIVSRSSAEFEYRGLVFATAKIVWMQALFQELCVPIPAIPLLWYDNINAYHMAKNPVFHARTKHIEIDLHFIRDQVMRGKIQLHFVPTEE</sequence>
<accession>A0A438JLU8</accession>
<dbReference type="InterPro" id="IPR054722">
    <property type="entry name" value="PolX-like_BBD"/>
</dbReference>
<dbReference type="PANTHER" id="PTHR47481">
    <property type="match status" value="1"/>
</dbReference>
<organism evidence="6 7">
    <name type="scientific">Vitis vinifera</name>
    <name type="common">Grape</name>
    <dbReference type="NCBI Taxonomy" id="29760"/>
    <lineage>
        <taxon>Eukaryota</taxon>
        <taxon>Viridiplantae</taxon>
        <taxon>Streptophyta</taxon>
        <taxon>Embryophyta</taxon>
        <taxon>Tracheophyta</taxon>
        <taxon>Spermatophyta</taxon>
        <taxon>Magnoliopsida</taxon>
        <taxon>eudicotyledons</taxon>
        <taxon>Gunneridae</taxon>
        <taxon>Pentapetalae</taxon>
        <taxon>rosids</taxon>
        <taxon>Vitales</taxon>
        <taxon>Vitaceae</taxon>
        <taxon>Viteae</taxon>
        <taxon>Vitis</taxon>
    </lineage>
</organism>
<feature type="domain" description="GAG-pre-integrase" evidence="3">
    <location>
        <begin position="320"/>
        <end position="373"/>
    </location>
</feature>
<dbReference type="Pfam" id="PF13976">
    <property type="entry name" value="gag_pre-integrs"/>
    <property type="match status" value="1"/>
</dbReference>
<evidence type="ECO:0000259" key="5">
    <source>
        <dbReference type="Pfam" id="PF25597"/>
    </source>
</evidence>
<dbReference type="EMBL" id="QGNW01000036">
    <property type="protein sequence ID" value="RVX09940.1"/>
    <property type="molecule type" value="Genomic_DNA"/>
</dbReference>
<gene>
    <name evidence="6" type="primary">RE2_150</name>
    <name evidence="6" type="ORF">CK203_013074</name>
</gene>
<evidence type="ECO:0000259" key="4">
    <source>
        <dbReference type="Pfam" id="PF22936"/>
    </source>
</evidence>
<dbReference type="SUPFAM" id="SSF53098">
    <property type="entry name" value="Ribonuclease H-like"/>
    <property type="match status" value="1"/>
</dbReference>
<dbReference type="PANTHER" id="PTHR47481:SF22">
    <property type="entry name" value="RETROTRANSPOSON GAG DOMAIN-CONTAINING PROTEIN"/>
    <property type="match status" value="1"/>
</dbReference>
<dbReference type="InterPro" id="IPR057670">
    <property type="entry name" value="SH3_retrovirus"/>
</dbReference>